<keyword evidence="3" id="KW-0804">Transcription</keyword>
<evidence type="ECO:0000256" key="1">
    <source>
        <dbReference type="ARBA" id="ARBA00023015"/>
    </source>
</evidence>
<keyword evidence="6" id="KW-1185">Reference proteome</keyword>
<sequence>MPGEWNEPKQQPGAGCPIRGVLDRIGDQWSLLTLEALEHEKKRFNELQREIGDVSKQMLSKTLRHLEQDGFISRTVYPEVPPRVDYELTEMGRSFLIPMKVLIGWADRNHSEILRARERNETG</sequence>
<proteinExistence type="predicted"/>
<evidence type="ECO:0000313" key="5">
    <source>
        <dbReference type="EMBL" id="MBB4195431.1"/>
    </source>
</evidence>
<dbReference type="SUPFAM" id="SSF46785">
    <property type="entry name" value="Winged helix' DNA-binding domain"/>
    <property type="match status" value="1"/>
</dbReference>
<accession>A0A7W6VSE6</accession>
<dbReference type="Proteomes" id="UP000524492">
    <property type="component" value="Unassembled WGS sequence"/>
</dbReference>
<keyword evidence="1" id="KW-0805">Transcription regulation</keyword>
<protein>
    <submittedName>
        <fullName evidence="5">DNA-binding HxlR family transcriptional regulator</fullName>
    </submittedName>
</protein>
<dbReference type="InterPro" id="IPR036390">
    <property type="entry name" value="WH_DNA-bd_sf"/>
</dbReference>
<name>A0A7W6VSE6_9HYPH</name>
<dbReference type="InterPro" id="IPR002577">
    <property type="entry name" value="HTH_HxlR"/>
</dbReference>
<evidence type="ECO:0000259" key="4">
    <source>
        <dbReference type="PROSITE" id="PS51118"/>
    </source>
</evidence>
<dbReference type="Gene3D" id="1.10.10.10">
    <property type="entry name" value="Winged helix-like DNA-binding domain superfamily/Winged helix DNA-binding domain"/>
    <property type="match status" value="1"/>
</dbReference>
<evidence type="ECO:0000256" key="2">
    <source>
        <dbReference type="ARBA" id="ARBA00023125"/>
    </source>
</evidence>
<reference evidence="5 6" key="1">
    <citation type="submission" date="2020-08" db="EMBL/GenBank/DDBJ databases">
        <title>Genomic Encyclopedia of Type Strains, Phase IV (KMG-V): Genome sequencing to study the core and pangenomes of soil and plant-associated prokaryotes.</title>
        <authorList>
            <person name="Whitman W."/>
        </authorList>
    </citation>
    <scope>NUCLEOTIDE SEQUENCE [LARGE SCALE GENOMIC DNA]</scope>
    <source>
        <strain evidence="5 6">SEMIA 4074</strain>
    </source>
</reference>
<dbReference type="GO" id="GO:0003677">
    <property type="term" value="F:DNA binding"/>
    <property type="evidence" value="ECO:0007669"/>
    <property type="project" value="UniProtKB-KW"/>
</dbReference>
<dbReference type="RefSeq" id="WP_184459875.1">
    <property type="nucleotide sequence ID" value="NZ_JACIFV010000030.1"/>
</dbReference>
<evidence type="ECO:0000313" key="6">
    <source>
        <dbReference type="Proteomes" id="UP000524492"/>
    </source>
</evidence>
<evidence type="ECO:0000256" key="3">
    <source>
        <dbReference type="ARBA" id="ARBA00023163"/>
    </source>
</evidence>
<gene>
    <name evidence="5" type="ORF">GGD53_005624</name>
</gene>
<dbReference type="PANTHER" id="PTHR33204:SF39">
    <property type="entry name" value="TRANSCRIPTIONAL REGULATORY PROTEIN"/>
    <property type="match status" value="1"/>
</dbReference>
<dbReference type="AlphaFoldDB" id="A0A7W6VSE6"/>
<dbReference type="InterPro" id="IPR036388">
    <property type="entry name" value="WH-like_DNA-bd_sf"/>
</dbReference>
<organism evidence="5 6">
    <name type="scientific">Rhizobium aethiopicum</name>
    <dbReference type="NCBI Taxonomy" id="1138170"/>
    <lineage>
        <taxon>Bacteria</taxon>
        <taxon>Pseudomonadati</taxon>
        <taxon>Pseudomonadota</taxon>
        <taxon>Alphaproteobacteria</taxon>
        <taxon>Hyphomicrobiales</taxon>
        <taxon>Rhizobiaceae</taxon>
        <taxon>Rhizobium/Agrobacterium group</taxon>
        <taxon>Rhizobium</taxon>
    </lineage>
</organism>
<dbReference type="Pfam" id="PF01638">
    <property type="entry name" value="HxlR"/>
    <property type="match status" value="1"/>
</dbReference>
<dbReference type="PANTHER" id="PTHR33204">
    <property type="entry name" value="TRANSCRIPTIONAL REGULATOR, MARR FAMILY"/>
    <property type="match status" value="1"/>
</dbReference>
<feature type="domain" description="HTH hxlR-type" evidence="4">
    <location>
        <begin position="16"/>
        <end position="114"/>
    </location>
</feature>
<dbReference type="EMBL" id="JACIFV010000030">
    <property type="protein sequence ID" value="MBB4195431.1"/>
    <property type="molecule type" value="Genomic_DNA"/>
</dbReference>
<dbReference type="PROSITE" id="PS51118">
    <property type="entry name" value="HTH_HXLR"/>
    <property type="match status" value="1"/>
</dbReference>
<comment type="caution">
    <text evidence="5">The sequence shown here is derived from an EMBL/GenBank/DDBJ whole genome shotgun (WGS) entry which is preliminary data.</text>
</comment>
<keyword evidence="2 5" id="KW-0238">DNA-binding</keyword>